<dbReference type="Pfam" id="PF00355">
    <property type="entry name" value="Rieske"/>
    <property type="match status" value="1"/>
</dbReference>
<evidence type="ECO:0000313" key="9">
    <source>
        <dbReference type="Proteomes" id="UP001597542"/>
    </source>
</evidence>
<gene>
    <name evidence="8" type="ORF">ACFSUT_33910</name>
</gene>
<protein>
    <submittedName>
        <fullName evidence="8">Rieske 2Fe-2S domain-containing protein</fullName>
    </submittedName>
</protein>
<dbReference type="Pfam" id="PF19112">
    <property type="entry name" value="VanA_C"/>
    <property type="match status" value="1"/>
</dbReference>
<dbReference type="InterPro" id="IPR050584">
    <property type="entry name" value="Cholesterol_7-desaturase"/>
</dbReference>
<evidence type="ECO:0000256" key="3">
    <source>
        <dbReference type="ARBA" id="ARBA00023002"/>
    </source>
</evidence>
<keyword evidence="2" id="KW-0479">Metal-binding</keyword>
<dbReference type="InterPro" id="IPR036922">
    <property type="entry name" value="Rieske_2Fe-2S_sf"/>
</dbReference>
<evidence type="ECO:0000259" key="7">
    <source>
        <dbReference type="PROSITE" id="PS51296"/>
    </source>
</evidence>
<dbReference type="SUPFAM" id="SSF55961">
    <property type="entry name" value="Bet v1-like"/>
    <property type="match status" value="1"/>
</dbReference>
<accession>A0ABW5I812</accession>
<dbReference type="RefSeq" id="WP_344278919.1">
    <property type="nucleotide sequence ID" value="NZ_BAAAHV010000015.1"/>
</dbReference>
<comment type="caution">
    <text evidence="8">The sequence shown here is derived from an EMBL/GenBank/DDBJ whole genome shotgun (WGS) entry which is preliminary data.</text>
</comment>
<evidence type="ECO:0000256" key="4">
    <source>
        <dbReference type="ARBA" id="ARBA00023004"/>
    </source>
</evidence>
<keyword evidence="5" id="KW-0411">Iron-sulfur</keyword>
<evidence type="ECO:0000256" key="6">
    <source>
        <dbReference type="SAM" id="MobiDB-lite"/>
    </source>
</evidence>
<name>A0ABW5I812_9PSEU</name>
<reference evidence="9" key="1">
    <citation type="journal article" date="2019" name="Int. J. Syst. Evol. Microbiol.">
        <title>The Global Catalogue of Microorganisms (GCM) 10K type strain sequencing project: providing services to taxonomists for standard genome sequencing and annotation.</title>
        <authorList>
            <consortium name="The Broad Institute Genomics Platform"/>
            <consortium name="The Broad Institute Genome Sequencing Center for Infectious Disease"/>
            <person name="Wu L."/>
            <person name="Ma J."/>
        </authorList>
    </citation>
    <scope>NUCLEOTIDE SEQUENCE [LARGE SCALE GENOMIC DNA]</scope>
    <source>
        <strain evidence="9">CGMCC 4.7638</strain>
    </source>
</reference>
<organism evidence="8 9">
    <name type="scientific">Amycolatopsis albidoflavus</name>
    <dbReference type="NCBI Taxonomy" id="102226"/>
    <lineage>
        <taxon>Bacteria</taxon>
        <taxon>Bacillati</taxon>
        <taxon>Actinomycetota</taxon>
        <taxon>Actinomycetes</taxon>
        <taxon>Pseudonocardiales</taxon>
        <taxon>Pseudonocardiaceae</taxon>
        <taxon>Amycolatopsis</taxon>
    </lineage>
</organism>
<dbReference type="PROSITE" id="PS51296">
    <property type="entry name" value="RIESKE"/>
    <property type="match status" value="1"/>
</dbReference>
<dbReference type="Proteomes" id="UP001597542">
    <property type="component" value="Unassembled WGS sequence"/>
</dbReference>
<evidence type="ECO:0000256" key="5">
    <source>
        <dbReference type="ARBA" id="ARBA00023014"/>
    </source>
</evidence>
<dbReference type="EMBL" id="JBHUKQ010000016">
    <property type="protein sequence ID" value="MFD2485309.1"/>
    <property type="molecule type" value="Genomic_DNA"/>
</dbReference>
<keyword evidence="3" id="KW-0560">Oxidoreductase</keyword>
<proteinExistence type="predicted"/>
<dbReference type="SUPFAM" id="SSF50022">
    <property type="entry name" value="ISP domain"/>
    <property type="match status" value="1"/>
</dbReference>
<feature type="domain" description="Rieske" evidence="7">
    <location>
        <begin position="36"/>
        <end position="140"/>
    </location>
</feature>
<dbReference type="InterPro" id="IPR017941">
    <property type="entry name" value="Rieske_2Fe-2S"/>
</dbReference>
<dbReference type="PANTHER" id="PTHR21266">
    <property type="entry name" value="IRON-SULFUR DOMAIN CONTAINING PROTEIN"/>
    <property type="match status" value="1"/>
</dbReference>
<evidence type="ECO:0000256" key="1">
    <source>
        <dbReference type="ARBA" id="ARBA00022714"/>
    </source>
</evidence>
<dbReference type="PANTHER" id="PTHR21266:SF57">
    <property type="entry name" value="3-CHLOROBENZOATE-3,4-DIOXYGENASE"/>
    <property type="match status" value="1"/>
</dbReference>
<evidence type="ECO:0000256" key="2">
    <source>
        <dbReference type="ARBA" id="ARBA00022723"/>
    </source>
</evidence>
<dbReference type="InterPro" id="IPR044043">
    <property type="entry name" value="VanA_C_cat"/>
</dbReference>
<evidence type="ECO:0000313" key="8">
    <source>
        <dbReference type="EMBL" id="MFD2485309.1"/>
    </source>
</evidence>
<dbReference type="Gene3D" id="3.90.380.10">
    <property type="entry name" value="Naphthalene 1,2-dioxygenase Alpha Subunit, Chain A, domain 1"/>
    <property type="match status" value="1"/>
</dbReference>
<keyword evidence="9" id="KW-1185">Reference proteome</keyword>
<dbReference type="CDD" id="cd03469">
    <property type="entry name" value="Rieske_RO_Alpha_N"/>
    <property type="match status" value="1"/>
</dbReference>
<feature type="region of interest" description="Disordered" evidence="6">
    <location>
        <begin position="363"/>
        <end position="384"/>
    </location>
</feature>
<keyword evidence="1" id="KW-0001">2Fe-2S</keyword>
<dbReference type="Gene3D" id="2.102.10.10">
    <property type="entry name" value="Rieske [2Fe-2S] iron-sulphur domain"/>
    <property type="match status" value="1"/>
</dbReference>
<sequence>MNKRAITAGVEPVPDFGSARTRHQRARAAGLDPDYWYPVEFVAKVKPGQVVEVVFWNKPIAVFRGEDGVLRAIDNRCAHRQLKLSEGKVVGCELACLYHGWRHDGQGNVSAVPHDLFGHRVPKTKLDHYPVREEYGLIWLFPGDPARSESQSIPVIPELADSAAWHCVPVDVTWRGHHSMIIDNVSDFTHAYLHRKYRPFTQARMTSLSVDDQQVAVSYRTQVGGNRFTEAFLDPHVDRGSIRLCYQYPYQWSDTGGKIKHWCFVLPVDERTTRCFFVFLFAPDLYRIPLLPVKLPRPLVTALLKVARRVYLLPLLDQDRVAIEAEQRAHERHHQAPIPEVNPAVTEFQRLTINKWAQYVGNADRPPARRSRQAATEDSSGDDL</sequence>
<keyword evidence="4" id="KW-0408">Iron</keyword>